<evidence type="ECO:0000313" key="3">
    <source>
        <dbReference type="EMBL" id="MCX3059263.1"/>
    </source>
</evidence>
<feature type="domain" description="DJ-1/PfpI" evidence="2">
    <location>
        <begin position="1"/>
        <end position="172"/>
    </location>
</feature>
<gene>
    <name evidence="3" type="ORF">OFY01_05680</name>
</gene>
<dbReference type="Proteomes" id="UP001163064">
    <property type="component" value="Unassembled WGS sequence"/>
</dbReference>
<reference evidence="3" key="1">
    <citation type="submission" date="2022-10" db="EMBL/GenBank/DDBJ databases">
        <title>Streptomyces beihaiensis sp. nov., a chitin degrading actinobacterium, isolated from shrimp pond soil.</title>
        <authorList>
            <person name="Xie J."/>
            <person name="Shen N."/>
        </authorList>
    </citation>
    <scope>NUCLEOTIDE SEQUENCE</scope>
    <source>
        <strain evidence="3">GXMU-J5</strain>
    </source>
</reference>
<dbReference type="Pfam" id="PF01965">
    <property type="entry name" value="DJ-1_PfpI"/>
    <property type="match status" value="1"/>
</dbReference>
<protein>
    <submittedName>
        <fullName evidence="3">Type 1 glutamine amidotransferase</fullName>
    </submittedName>
</protein>
<comment type="caution">
    <text evidence="3">The sequence shown here is derived from an EMBL/GenBank/DDBJ whole genome shotgun (WGS) entry which is preliminary data.</text>
</comment>
<dbReference type="InterPro" id="IPR029062">
    <property type="entry name" value="Class_I_gatase-like"/>
</dbReference>
<proteinExistence type="inferred from homology"/>
<keyword evidence="4" id="KW-1185">Reference proteome</keyword>
<dbReference type="InterPro" id="IPR006286">
    <property type="entry name" value="C56_PfpI-like"/>
</dbReference>
<dbReference type="Gene3D" id="3.40.50.880">
    <property type="match status" value="1"/>
</dbReference>
<dbReference type="RefSeq" id="WP_266596915.1">
    <property type="nucleotide sequence ID" value="NZ_JAPHNL010000041.1"/>
</dbReference>
<evidence type="ECO:0000313" key="4">
    <source>
        <dbReference type="Proteomes" id="UP001163064"/>
    </source>
</evidence>
<dbReference type="PANTHER" id="PTHR42733">
    <property type="entry name" value="DJ-1 PROTEIN"/>
    <property type="match status" value="1"/>
</dbReference>
<organism evidence="3 4">
    <name type="scientific">Streptomyces beihaiensis</name>
    <dbReference type="NCBI Taxonomy" id="2984495"/>
    <lineage>
        <taxon>Bacteria</taxon>
        <taxon>Bacillati</taxon>
        <taxon>Actinomycetota</taxon>
        <taxon>Actinomycetes</taxon>
        <taxon>Kitasatosporales</taxon>
        <taxon>Streptomycetaceae</taxon>
        <taxon>Streptomyces</taxon>
    </lineage>
</organism>
<dbReference type="PANTHER" id="PTHR42733:SF12">
    <property type="entry name" value="PROTEINASE"/>
    <property type="match status" value="1"/>
</dbReference>
<sequence>MRIAFLTAPEGVEQVELTAPWKAVVEHGDRPELLSTEPGRVQAFHHLDKADTFRVDRTVEEASPEEFDGLVLPGGVANPDQLRMDPKAVSFVARFVELGRPVAAICHGPWTLVEADVVRGRTLTSYPSLATDIRNAGGDWVDEEVKVCRGGPSTLVTSRKPDDLRAFCDAALTAFAQDRDARAEAAQAQDQDQARAGAR</sequence>
<dbReference type="CDD" id="cd03134">
    <property type="entry name" value="GATase1_PfpI_like"/>
    <property type="match status" value="1"/>
</dbReference>
<evidence type="ECO:0000259" key="2">
    <source>
        <dbReference type="Pfam" id="PF01965"/>
    </source>
</evidence>
<accession>A0ABT3TTB9</accession>
<comment type="similarity">
    <text evidence="1">Belongs to the peptidase C56 family.</text>
</comment>
<dbReference type="EMBL" id="JAPHNL010000041">
    <property type="protein sequence ID" value="MCX3059263.1"/>
    <property type="molecule type" value="Genomic_DNA"/>
</dbReference>
<dbReference type="SUPFAM" id="SSF52317">
    <property type="entry name" value="Class I glutamine amidotransferase-like"/>
    <property type="match status" value="1"/>
</dbReference>
<dbReference type="InterPro" id="IPR002818">
    <property type="entry name" value="DJ-1/PfpI"/>
</dbReference>
<dbReference type="PROSITE" id="PS51276">
    <property type="entry name" value="PEPTIDASE_C56_PFPI"/>
    <property type="match status" value="1"/>
</dbReference>
<name>A0ABT3TTB9_9ACTN</name>
<dbReference type="NCBIfam" id="TIGR01382">
    <property type="entry name" value="PfpI"/>
    <property type="match status" value="1"/>
</dbReference>
<keyword evidence="3" id="KW-0315">Glutamine amidotransferase</keyword>
<evidence type="ECO:0000256" key="1">
    <source>
        <dbReference type="ARBA" id="ARBA00008542"/>
    </source>
</evidence>